<dbReference type="EMBL" id="AHZU02001582">
    <property type="protein sequence ID" value="KFG30881.1"/>
    <property type="molecule type" value="Genomic_DNA"/>
</dbReference>
<evidence type="ECO:0000313" key="3">
    <source>
        <dbReference type="EMBL" id="KFG30881.1"/>
    </source>
</evidence>
<organism evidence="3 4">
    <name type="scientific">Toxoplasma gondii GAB2-2007-GAL-DOM2</name>
    <dbReference type="NCBI Taxonomy" id="1130820"/>
    <lineage>
        <taxon>Eukaryota</taxon>
        <taxon>Sar</taxon>
        <taxon>Alveolata</taxon>
        <taxon>Apicomplexa</taxon>
        <taxon>Conoidasida</taxon>
        <taxon>Coccidia</taxon>
        <taxon>Eucoccidiorida</taxon>
        <taxon>Eimeriorina</taxon>
        <taxon>Sarcocystidae</taxon>
        <taxon>Toxoplasma</taxon>
    </lineage>
</organism>
<evidence type="ECO:0000256" key="2">
    <source>
        <dbReference type="SAM" id="MobiDB-lite"/>
    </source>
</evidence>
<dbReference type="PANTHER" id="PTHR31516:SF17">
    <property type="entry name" value="STABILIZER OF AXONEMAL MICROTUBULES 2"/>
    <property type="match status" value="1"/>
</dbReference>
<dbReference type="GO" id="GO:0008017">
    <property type="term" value="F:microtubule binding"/>
    <property type="evidence" value="ECO:0007669"/>
    <property type="project" value="InterPro"/>
</dbReference>
<gene>
    <name evidence="3" type="ORF">TGDOM2_263520</name>
</gene>
<proteinExistence type="inferred from homology"/>
<comment type="caution">
    <text evidence="3">The sequence shown here is derived from an EMBL/GenBank/DDBJ whole genome shotgun (WGS) entry which is preliminary data.</text>
</comment>
<dbReference type="InterPro" id="IPR033336">
    <property type="entry name" value="SAXO1/2"/>
</dbReference>
<protein>
    <submittedName>
        <fullName evidence="3">Microtubule associated protein SPM1</fullName>
    </submittedName>
</protein>
<feature type="region of interest" description="Disordered" evidence="2">
    <location>
        <begin position="1"/>
        <end position="38"/>
    </location>
</feature>
<reference evidence="3 4" key="1">
    <citation type="submission" date="2014-02" db="EMBL/GenBank/DDBJ databases">
        <authorList>
            <person name="Sibley D."/>
            <person name="Venepally P."/>
            <person name="Karamycheva S."/>
            <person name="Hadjithomas M."/>
            <person name="Khan A."/>
            <person name="Brunk B."/>
            <person name="Roos D."/>
            <person name="Caler E."/>
            <person name="Lorenzi H."/>
        </authorList>
    </citation>
    <scope>NUCLEOTIDE SEQUENCE [LARGE SCALE GENOMIC DNA]</scope>
    <source>
        <strain evidence="3 4">GAB2-2007-GAL-DOM2</strain>
    </source>
</reference>
<dbReference type="Proteomes" id="UP000028837">
    <property type="component" value="Unassembled WGS sequence"/>
</dbReference>
<name>A0A086JFG3_TOXGO</name>
<evidence type="ECO:0000313" key="4">
    <source>
        <dbReference type="Proteomes" id="UP000028837"/>
    </source>
</evidence>
<evidence type="ECO:0000256" key="1">
    <source>
        <dbReference type="ARBA" id="ARBA00008738"/>
    </source>
</evidence>
<comment type="similarity">
    <text evidence="1">Belongs to the FAM154 family.</text>
</comment>
<dbReference type="PANTHER" id="PTHR31516">
    <property type="entry name" value="STABILIZER OF AXONEMAL MICROTUBULES 2"/>
    <property type="match status" value="1"/>
</dbReference>
<accession>A0A086JFG3</accession>
<dbReference type="VEuPathDB" id="ToxoDB:TGDOM2_263520"/>
<dbReference type="AlphaFoldDB" id="A0A086JFG3"/>
<dbReference type="GO" id="GO:0005856">
    <property type="term" value="C:cytoskeleton"/>
    <property type="evidence" value="ECO:0007669"/>
    <property type="project" value="TreeGrafter"/>
</dbReference>
<dbReference type="OrthoDB" id="365640at2759"/>
<sequence length="351" mass="38769">MSGGNSNTPKKLPSEEGSDYGYPQKPQKYLPKSEQAEPDYSACCKGNDAYKGASHGTVQFSHPEEAQKYAGAAAGAETIQRGRERVAADRQPRAAGDVPARRLHLSDVDEAHRGQSPSRHPGYCVEELCTCGMHKCIPSRAPVPFTGSTQYRQEFVPKPLPPPTQVSQVTLPPSLPFEAESSYRTEFVAKPLPPPAKFSEVKLPPTLPFHGESAYRTDYVPKPLPEVAKPVEVKLPPTLPFNAQSCYRSEYVAKPLPPPVQTAEVKLPPSLPFEGSTHYRDEFQVKPLPPATKVTEVKLPPSLPFDATSMYRSDYVAKSNPICPVSKLPQYPAATYPQNHVFWDPDTKQWY</sequence>